<sequence>MQAASASSLCPAPIPCCAMLLVLLMVLPLSLGEEQKTPAMLEDFNVLVYGTLQLGQALRDTYSSTNDKLQRIAGRQGKMEKKIERLQAEVSGARQEDGRIGEEVDRLQREEHERRSLSHRAVEDLRDAQREYAALQRWVHDLEKGVRAKEQRLPDLKERVEQQNLILQVITEETARQKKQMTEQKERLLSVLRQTGLHVLYDKFPFRRPLLLVLVEKEP</sequence>
<keyword evidence="4" id="KW-1185">Reference proteome</keyword>
<protein>
    <submittedName>
        <fullName evidence="3">Uncharacterized protein</fullName>
    </submittedName>
</protein>
<accession>A0ABN9L871</accession>
<organism evidence="3 4">
    <name type="scientific">Ranitomeya imitator</name>
    <name type="common">mimic poison frog</name>
    <dbReference type="NCBI Taxonomy" id="111125"/>
    <lineage>
        <taxon>Eukaryota</taxon>
        <taxon>Metazoa</taxon>
        <taxon>Chordata</taxon>
        <taxon>Craniata</taxon>
        <taxon>Vertebrata</taxon>
        <taxon>Euteleostomi</taxon>
        <taxon>Amphibia</taxon>
        <taxon>Batrachia</taxon>
        <taxon>Anura</taxon>
        <taxon>Neobatrachia</taxon>
        <taxon>Hyloidea</taxon>
        <taxon>Dendrobatidae</taxon>
        <taxon>Dendrobatinae</taxon>
        <taxon>Ranitomeya</taxon>
    </lineage>
</organism>
<reference evidence="3" key="1">
    <citation type="submission" date="2023-07" db="EMBL/GenBank/DDBJ databases">
        <authorList>
            <person name="Stuckert A."/>
        </authorList>
    </citation>
    <scope>NUCLEOTIDE SEQUENCE</scope>
</reference>
<gene>
    <name evidence="3" type="ORF">RIMI_LOCUS6431673</name>
</gene>
<evidence type="ECO:0000256" key="1">
    <source>
        <dbReference type="SAM" id="Coils"/>
    </source>
</evidence>
<dbReference type="Proteomes" id="UP001176940">
    <property type="component" value="Unassembled WGS sequence"/>
</dbReference>
<keyword evidence="1" id="KW-0175">Coiled coil</keyword>
<evidence type="ECO:0000313" key="3">
    <source>
        <dbReference type="EMBL" id="CAJ0935735.1"/>
    </source>
</evidence>
<evidence type="ECO:0000256" key="2">
    <source>
        <dbReference type="SAM" id="SignalP"/>
    </source>
</evidence>
<dbReference type="PANTHER" id="PTHR21463">
    <property type="entry name" value="ANGIOPOIETIN-LIKE PROTEIN 8"/>
    <property type="match status" value="1"/>
</dbReference>
<feature type="chain" id="PRO_5046609485" evidence="2">
    <location>
        <begin position="33"/>
        <end position="219"/>
    </location>
</feature>
<name>A0ABN9L871_9NEOB</name>
<feature type="signal peptide" evidence="2">
    <location>
        <begin position="1"/>
        <end position="32"/>
    </location>
</feature>
<comment type="caution">
    <text evidence="3">The sequence shown here is derived from an EMBL/GenBank/DDBJ whole genome shotgun (WGS) entry which is preliminary data.</text>
</comment>
<evidence type="ECO:0000313" key="4">
    <source>
        <dbReference type="Proteomes" id="UP001176940"/>
    </source>
</evidence>
<proteinExistence type="predicted"/>
<dbReference type="InterPro" id="IPR026614">
    <property type="entry name" value="ANGPTL8"/>
</dbReference>
<dbReference type="EMBL" id="CAUEEQ010011561">
    <property type="protein sequence ID" value="CAJ0935735.1"/>
    <property type="molecule type" value="Genomic_DNA"/>
</dbReference>
<dbReference type="PANTHER" id="PTHR21463:SF0">
    <property type="entry name" value="ANGIOPOIETIN-LIKE PROTEIN 8"/>
    <property type="match status" value="1"/>
</dbReference>
<keyword evidence="2" id="KW-0732">Signal</keyword>
<feature type="coiled-coil region" evidence="1">
    <location>
        <begin position="69"/>
        <end position="96"/>
    </location>
</feature>